<keyword evidence="6 8" id="KW-0456">Lyase</keyword>
<dbReference type="STRING" id="946362.F2UN82"/>
<dbReference type="OrthoDB" id="6127067at2759"/>
<dbReference type="GO" id="GO:0019934">
    <property type="term" value="P:cGMP-mediated signaling"/>
    <property type="evidence" value="ECO:0007669"/>
    <property type="project" value="TreeGrafter"/>
</dbReference>
<evidence type="ECO:0000313" key="12">
    <source>
        <dbReference type="Proteomes" id="UP000007799"/>
    </source>
</evidence>
<dbReference type="InterPro" id="IPR001054">
    <property type="entry name" value="A/G_cyclase"/>
</dbReference>
<dbReference type="GO" id="GO:0008074">
    <property type="term" value="C:guanylate cyclase complex, soluble"/>
    <property type="evidence" value="ECO:0007669"/>
    <property type="project" value="TreeGrafter"/>
</dbReference>
<evidence type="ECO:0000256" key="4">
    <source>
        <dbReference type="ARBA" id="ARBA00022741"/>
    </source>
</evidence>
<dbReference type="CDD" id="cd07302">
    <property type="entry name" value="CHD"/>
    <property type="match status" value="1"/>
</dbReference>
<dbReference type="InterPro" id="IPR011644">
    <property type="entry name" value="Heme_NO-bd"/>
</dbReference>
<dbReference type="PANTHER" id="PTHR45655:SF13">
    <property type="entry name" value="SOLUBLE GUANYLATE CYCLASE GCY-32-RELATED"/>
    <property type="match status" value="1"/>
</dbReference>
<dbReference type="Gene3D" id="3.30.70.1230">
    <property type="entry name" value="Nucleotide cyclase"/>
    <property type="match status" value="1"/>
</dbReference>
<dbReference type="InterPro" id="IPR024096">
    <property type="entry name" value="NO_sig/Golgi_transp_ligand-bd"/>
</dbReference>
<dbReference type="PROSITE" id="PS00452">
    <property type="entry name" value="GUANYLATE_CYCLASE_1"/>
    <property type="match status" value="1"/>
</dbReference>
<evidence type="ECO:0000313" key="11">
    <source>
        <dbReference type="EMBL" id="EGD78581.1"/>
    </source>
</evidence>
<dbReference type="KEGG" id="sre:PTSG_09272"/>
<evidence type="ECO:0000256" key="1">
    <source>
        <dbReference type="ARBA" id="ARBA00004496"/>
    </source>
</evidence>
<evidence type="ECO:0000256" key="9">
    <source>
        <dbReference type="SAM" id="MobiDB-lite"/>
    </source>
</evidence>
<dbReference type="InterPro" id="IPR038158">
    <property type="entry name" value="H-NOX_domain_sf"/>
</dbReference>
<evidence type="ECO:0000256" key="8">
    <source>
        <dbReference type="RuleBase" id="RU000405"/>
    </source>
</evidence>
<dbReference type="InterPro" id="IPR029787">
    <property type="entry name" value="Nucleotide_cyclase"/>
</dbReference>
<dbReference type="GeneID" id="16070078"/>
<name>F2UN82_SALR5</name>
<dbReference type="Proteomes" id="UP000007799">
    <property type="component" value="Unassembled WGS sequence"/>
</dbReference>
<dbReference type="EMBL" id="GL832983">
    <property type="protein sequence ID" value="EGD78581.1"/>
    <property type="molecule type" value="Genomic_DNA"/>
</dbReference>
<dbReference type="Gene3D" id="3.30.450.260">
    <property type="entry name" value="Haem NO binding associated domain"/>
    <property type="match status" value="1"/>
</dbReference>
<evidence type="ECO:0000256" key="2">
    <source>
        <dbReference type="ARBA" id="ARBA00012202"/>
    </source>
</evidence>
<evidence type="ECO:0000256" key="5">
    <source>
        <dbReference type="ARBA" id="ARBA00023134"/>
    </source>
</evidence>
<dbReference type="EC" id="4.6.1.2" evidence="2"/>
<dbReference type="FunCoup" id="F2UN82">
    <property type="interactions" value="45"/>
</dbReference>
<dbReference type="eggNOG" id="KOG4171">
    <property type="taxonomic scope" value="Eukaryota"/>
</dbReference>
<feature type="domain" description="Guanylate cyclase" evidence="10">
    <location>
        <begin position="484"/>
        <end position="612"/>
    </location>
</feature>
<dbReference type="InterPro" id="IPR042463">
    <property type="entry name" value="HNOB_dom_associated_sf"/>
</dbReference>
<dbReference type="InterPro" id="IPR018297">
    <property type="entry name" value="A/G_cyclase_CS"/>
</dbReference>
<dbReference type="Pfam" id="PF07700">
    <property type="entry name" value="HNOB"/>
    <property type="match status" value="1"/>
</dbReference>
<sequence length="718" mass="79263">MYGTLHKALSAWVQSLPDGDTLMSMVLAEVNFAGSANDFFRFYTDEQTAAFLRAIANVTGHTVEECKYHAGRYFLVGLLESGYGDALRTLGDDFYTMLSNIDSLHESFMASFPKMRAPSVRPVRNDDGTLSIHYYSRNAGLANFMLGALEACALQLFDLDITIHHRVKKSEGNSHDIFYAFMDESGYGKQREESEEAKKQCTVDLPASVTNDLFPWHVAFDRDMNIVSVGKHLAGRFKKQQLGAKAGSVFKIIRPSHVRLKFDELMQAKDVPVLLSVDAKHLVQPDSSDDASVSDNADTSVSSLSQQMPRLQVTEDSRGNQRRSTAAMSACPFSSPGSAINSTASSKRSSMDMMLRAARLARKVDNIKLHGQVTFHEASGVLLFVGVPALYSLEEMETQGISLSEMPLHSHGREVLYGSMFQSASAKNTNEVDKRMAELDRSMLEVQEKKEQIDTLLHSILPPVVASALARGEIPPAEHYKNVTVLFCDIAGFTNISSEVPATEIMAMLHHLFVKFDHLADKHGCYKVETIGDAYMVTAGCPDECDDHAVRIARLAIEMARTAQTVKSPLDGEPLRIRVGLHSGPLMAGVVGRARPRYCLFGDTVNVASRMESNGLSGCIQCTYRFTQALPPDHQFEIVPRGHIAIKGKGHMKTFLLLGAHDCADSQPLLPTETMMEDIAPHLLELAAKQRRSLDDRMAEIMTASKCSRTRRKASTFV</sequence>
<feature type="region of interest" description="Disordered" evidence="9">
    <location>
        <begin position="285"/>
        <end position="332"/>
    </location>
</feature>
<dbReference type="SUPFAM" id="SSF55073">
    <property type="entry name" value="Nucleotide cyclase"/>
    <property type="match status" value="1"/>
</dbReference>
<dbReference type="GO" id="GO:0070482">
    <property type="term" value="P:response to oxygen levels"/>
    <property type="evidence" value="ECO:0007669"/>
    <property type="project" value="TreeGrafter"/>
</dbReference>
<dbReference type="SUPFAM" id="SSF111126">
    <property type="entry name" value="Ligand-binding domain in the NO signalling and Golgi transport"/>
    <property type="match status" value="1"/>
</dbReference>
<comment type="similarity">
    <text evidence="8">Belongs to the adenylyl cyclase class-4/guanylyl cyclase family.</text>
</comment>
<keyword evidence="7" id="KW-0141">cGMP biosynthesis</keyword>
<accession>F2UN82</accession>
<dbReference type="InterPro" id="IPR011645">
    <property type="entry name" value="HNOB_dom_associated"/>
</dbReference>
<evidence type="ECO:0000256" key="7">
    <source>
        <dbReference type="ARBA" id="ARBA00023293"/>
    </source>
</evidence>
<dbReference type="PANTHER" id="PTHR45655">
    <property type="entry name" value="GUANYLATE CYCLASE SOLUBLE SUBUNIT BETA-2"/>
    <property type="match status" value="1"/>
</dbReference>
<proteinExistence type="inferred from homology"/>
<dbReference type="SMART" id="SM00044">
    <property type="entry name" value="CYCc"/>
    <property type="match status" value="1"/>
</dbReference>
<dbReference type="AlphaFoldDB" id="F2UN82"/>
<dbReference type="RefSeq" id="XP_004989530.1">
    <property type="nucleotide sequence ID" value="XM_004989473.1"/>
</dbReference>
<evidence type="ECO:0000259" key="10">
    <source>
        <dbReference type="PROSITE" id="PS50125"/>
    </source>
</evidence>
<keyword evidence="5" id="KW-0342">GTP-binding</keyword>
<evidence type="ECO:0000256" key="6">
    <source>
        <dbReference type="ARBA" id="ARBA00023239"/>
    </source>
</evidence>
<dbReference type="InParanoid" id="F2UN82"/>
<comment type="subcellular location">
    <subcellularLocation>
        <location evidence="1">Cytoplasm</location>
    </subcellularLocation>
</comment>
<feature type="compositionally biased region" description="Low complexity" evidence="9">
    <location>
        <begin position="290"/>
        <end position="303"/>
    </location>
</feature>
<dbReference type="PROSITE" id="PS50125">
    <property type="entry name" value="GUANYLATE_CYCLASE_2"/>
    <property type="match status" value="1"/>
</dbReference>
<dbReference type="FunFam" id="3.30.70.1230:FF:000030">
    <property type="entry name" value="Si:ch211-215j19.12"/>
    <property type="match status" value="1"/>
</dbReference>
<dbReference type="GO" id="GO:0020037">
    <property type="term" value="F:heme binding"/>
    <property type="evidence" value="ECO:0007669"/>
    <property type="project" value="InterPro"/>
</dbReference>
<dbReference type="Gene3D" id="6.10.250.780">
    <property type="match status" value="1"/>
</dbReference>
<keyword evidence="12" id="KW-1185">Reference proteome</keyword>
<dbReference type="Pfam" id="PF00211">
    <property type="entry name" value="Guanylate_cyc"/>
    <property type="match status" value="1"/>
</dbReference>
<keyword evidence="3" id="KW-0963">Cytoplasm</keyword>
<reference evidence="11" key="1">
    <citation type="submission" date="2009-08" db="EMBL/GenBank/DDBJ databases">
        <title>Annotation of Salpingoeca rosetta.</title>
        <authorList>
            <consortium name="The Broad Institute Genome Sequencing Platform"/>
            <person name="Russ C."/>
            <person name="Cuomo C."/>
            <person name="Burger G."/>
            <person name="Gray M.W."/>
            <person name="Holland P.W.H."/>
            <person name="King N."/>
            <person name="Lang F.B.F."/>
            <person name="Roger A.J."/>
            <person name="Ruiz-Trillo I."/>
            <person name="Young S.K."/>
            <person name="Zeng Q."/>
            <person name="Gargeya S."/>
            <person name="Alvarado L."/>
            <person name="Berlin A."/>
            <person name="Chapman S.B."/>
            <person name="Chen Z."/>
            <person name="Freedman E."/>
            <person name="Gellesch M."/>
            <person name="Goldberg J."/>
            <person name="Griggs A."/>
            <person name="Gujja S."/>
            <person name="Heilman E."/>
            <person name="Heiman D."/>
            <person name="Howarth C."/>
            <person name="Mehta T."/>
            <person name="Neiman D."/>
            <person name="Pearson M."/>
            <person name="Roberts A."/>
            <person name="Saif S."/>
            <person name="Shea T."/>
            <person name="Shenoy N."/>
            <person name="Sisk P."/>
            <person name="Stolte C."/>
            <person name="Sykes S."/>
            <person name="White J."/>
            <person name="Yandava C."/>
            <person name="Haas B."/>
            <person name="Nusbaum C."/>
            <person name="Birren B."/>
        </authorList>
    </citation>
    <scope>NUCLEOTIDE SEQUENCE [LARGE SCALE GENOMIC DNA]</scope>
    <source>
        <strain evidence="11">ATCC 50818</strain>
    </source>
</reference>
<organism evidence="12">
    <name type="scientific">Salpingoeca rosetta (strain ATCC 50818 / BSB-021)</name>
    <dbReference type="NCBI Taxonomy" id="946362"/>
    <lineage>
        <taxon>Eukaryota</taxon>
        <taxon>Choanoflagellata</taxon>
        <taxon>Craspedida</taxon>
        <taxon>Salpingoecidae</taxon>
        <taxon>Salpingoeca</taxon>
    </lineage>
</organism>
<dbReference type="Gene3D" id="3.90.1520.10">
    <property type="entry name" value="H-NOX domain"/>
    <property type="match status" value="1"/>
</dbReference>
<dbReference type="GO" id="GO:0005525">
    <property type="term" value="F:GTP binding"/>
    <property type="evidence" value="ECO:0007669"/>
    <property type="project" value="UniProtKB-KW"/>
</dbReference>
<dbReference type="GO" id="GO:0004383">
    <property type="term" value="F:guanylate cyclase activity"/>
    <property type="evidence" value="ECO:0007669"/>
    <property type="project" value="UniProtKB-EC"/>
</dbReference>
<dbReference type="Pfam" id="PF07701">
    <property type="entry name" value="HNOBA"/>
    <property type="match status" value="1"/>
</dbReference>
<keyword evidence="4" id="KW-0547">Nucleotide-binding</keyword>
<evidence type="ECO:0000256" key="3">
    <source>
        <dbReference type="ARBA" id="ARBA00022490"/>
    </source>
</evidence>
<protein>
    <recommendedName>
        <fullName evidence="2">guanylate cyclase</fullName>
        <ecNumber evidence="2">4.6.1.2</ecNumber>
    </recommendedName>
</protein>
<gene>
    <name evidence="11" type="ORF">PTSG_09272</name>
</gene>